<evidence type="ECO:0000256" key="3">
    <source>
        <dbReference type="ARBA" id="ARBA00022692"/>
    </source>
</evidence>
<evidence type="ECO:0000256" key="4">
    <source>
        <dbReference type="ARBA" id="ARBA00022801"/>
    </source>
</evidence>
<keyword evidence="3 8" id="KW-0812">Transmembrane</keyword>
<feature type="transmembrane region" description="Helical" evidence="8">
    <location>
        <begin position="330"/>
        <end position="356"/>
    </location>
</feature>
<dbReference type="PANTHER" id="PTHR31412">
    <property type="entry name" value="ZINC METALLOPROTEASE EGY1"/>
    <property type="match status" value="1"/>
</dbReference>
<keyword evidence="7 8" id="KW-0472">Membrane</keyword>
<keyword evidence="5" id="KW-0809">Transit peptide</keyword>
<evidence type="ECO:0000256" key="5">
    <source>
        <dbReference type="ARBA" id="ARBA00022946"/>
    </source>
</evidence>
<dbReference type="InterPro" id="IPR008915">
    <property type="entry name" value="Peptidase_M50"/>
</dbReference>
<reference evidence="10 11" key="1">
    <citation type="journal article" date="2016" name="Sci. Rep.">
        <title>Metabolic traits of an uncultured archaeal lineage -MSBL1- from brine pools of the Red Sea.</title>
        <authorList>
            <person name="Mwirichia R."/>
            <person name="Alam I."/>
            <person name="Rashid M."/>
            <person name="Vinu M."/>
            <person name="Ba-Alawi W."/>
            <person name="Anthony Kamau A."/>
            <person name="Kamanda Ngugi D."/>
            <person name="Goker M."/>
            <person name="Klenk H.P."/>
            <person name="Bajic V."/>
            <person name="Stingl U."/>
        </authorList>
    </citation>
    <scope>NUCLEOTIDE SEQUENCE [LARGE SCALE GENOMIC DNA]</scope>
    <source>
        <strain evidence="10">SCGC-AAA259I09</strain>
    </source>
</reference>
<dbReference type="PANTHER" id="PTHR31412:SF0">
    <property type="entry name" value="ZINC METALLOPROTEASE EGY1, CHLOROPLASTIC-RELATED"/>
    <property type="match status" value="1"/>
</dbReference>
<dbReference type="Proteomes" id="UP000070463">
    <property type="component" value="Unassembled WGS sequence"/>
</dbReference>
<proteinExistence type="predicted"/>
<dbReference type="AlphaFoldDB" id="A0A133UVW5"/>
<keyword evidence="11" id="KW-1185">Reference proteome</keyword>
<feature type="transmembrane region" description="Helical" evidence="8">
    <location>
        <begin position="186"/>
        <end position="206"/>
    </location>
</feature>
<feature type="transmembrane region" description="Helical" evidence="8">
    <location>
        <begin position="154"/>
        <end position="174"/>
    </location>
</feature>
<evidence type="ECO:0000313" key="10">
    <source>
        <dbReference type="EMBL" id="KXA98345.1"/>
    </source>
</evidence>
<dbReference type="GO" id="GO:0006508">
    <property type="term" value="P:proteolysis"/>
    <property type="evidence" value="ECO:0007669"/>
    <property type="project" value="UniProtKB-KW"/>
</dbReference>
<organism evidence="10 11">
    <name type="scientific">candidate division MSBL1 archaeon SCGC-AAA259I09</name>
    <dbReference type="NCBI Taxonomy" id="1698267"/>
    <lineage>
        <taxon>Archaea</taxon>
        <taxon>Methanobacteriati</taxon>
        <taxon>Methanobacteriota</taxon>
        <taxon>candidate division MSBL1</taxon>
    </lineage>
</organism>
<dbReference type="GO" id="GO:0008233">
    <property type="term" value="F:peptidase activity"/>
    <property type="evidence" value="ECO:0007669"/>
    <property type="project" value="UniProtKB-KW"/>
</dbReference>
<feature type="transmembrane region" description="Helical" evidence="8">
    <location>
        <begin position="376"/>
        <end position="395"/>
    </location>
</feature>
<evidence type="ECO:0000256" key="7">
    <source>
        <dbReference type="ARBA" id="ARBA00023136"/>
    </source>
</evidence>
<feature type="transmembrane region" description="Helical" evidence="8">
    <location>
        <begin position="226"/>
        <end position="244"/>
    </location>
</feature>
<dbReference type="Pfam" id="PF02163">
    <property type="entry name" value="Peptidase_M50"/>
    <property type="match status" value="1"/>
</dbReference>
<name>A0A133UVW5_9EURY</name>
<evidence type="ECO:0000256" key="6">
    <source>
        <dbReference type="ARBA" id="ARBA00022989"/>
    </source>
</evidence>
<dbReference type="EMBL" id="LHXR01000002">
    <property type="protein sequence ID" value="KXA98345.1"/>
    <property type="molecule type" value="Genomic_DNA"/>
</dbReference>
<comment type="subcellular location">
    <subcellularLocation>
        <location evidence="1">Membrane</location>
        <topology evidence="1">Multi-pass membrane protein</topology>
    </subcellularLocation>
</comment>
<evidence type="ECO:0000259" key="9">
    <source>
        <dbReference type="Pfam" id="PF02163"/>
    </source>
</evidence>
<evidence type="ECO:0000256" key="1">
    <source>
        <dbReference type="ARBA" id="ARBA00004141"/>
    </source>
</evidence>
<keyword evidence="2" id="KW-0645">Protease</keyword>
<evidence type="ECO:0000313" key="11">
    <source>
        <dbReference type="Proteomes" id="UP000070463"/>
    </source>
</evidence>
<evidence type="ECO:0000256" key="2">
    <source>
        <dbReference type="ARBA" id="ARBA00022670"/>
    </source>
</evidence>
<feature type="transmembrane region" description="Helical" evidence="8">
    <location>
        <begin position="289"/>
        <end position="309"/>
    </location>
</feature>
<dbReference type="CDD" id="cd06160">
    <property type="entry name" value="S2P-M50_like_2"/>
    <property type="match status" value="1"/>
</dbReference>
<dbReference type="GO" id="GO:0016020">
    <property type="term" value="C:membrane"/>
    <property type="evidence" value="ECO:0007669"/>
    <property type="project" value="UniProtKB-SubCell"/>
</dbReference>
<feature type="transmembrane region" description="Helical" evidence="8">
    <location>
        <begin position="126"/>
        <end position="148"/>
    </location>
</feature>
<sequence>MDQPVGKHECLACGHTDYRMTNSPIGELFEESCPKCEGDMLVQSRGEIPEKLETVKRSVDEHFKIWDFKLSVENMEFLVESDDQKKSFSNLLDDLRNVGYIARLVESRKGLSIQVEKSPEVGKSNVWINVGLLFATIATTFGVAGYWFLYGKNVLNAALFSLSLMTVLAAHELGHKISAWKNRVEASWPYFIPIPHPFIGTLGAVIKNKSPIPSREALAELGASGPLLGFFLAIPITFTGLIFSQPTGGETFLLGHSVSQSLPMPLIYILFEKSIFGYIPTALSPHPLAWSGFIILLVTWLNLLPTGQLDGGHIARSLLNQNKHFILTRTIGFALLFLTLIWNGFLILALFILFIVGNPHPGALDNVSKLKNSHKILAVSSLIVFILCFPIPLWIF</sequence>
<dbReference type="InterPro" id="IPR044838">
    <property type="entry name" value="EGY1-like"/>
</dbReference>
<keyword evidence="6 8" id="KW-1133">Transmembrane helix</keyword>
<accession>A0A133UVW5</accession>
<evidence type="ECO:0000256" key="8">
    <source>
        <dbReference type="SAM" id="Phobius"/>
    </source>
</evidence>
<keyword evidence="4" id="KW-0378">Hydrolase</keyword>
<gene>
    <name evidence="10" type="ORF">AKJ37_00305</name>
</gene>
<feature type="domain" description="Peptidase M50" evidence="9">
    <location>
        <begin position="160"/>
        <end position="336"/>
    </location>
</feature>
<comment type="caution">
    <text evidence="10">The sequence shown here is derived from an EMBL/GenBank/DDBJ whole genome shotgun (WGS) entry which is preliminary data.</text>
</comment>
<protein>
    <recommendedName>
        <fullName evidence="9">Peptidase M50 domain-containing protein</fullName>
    </recommendedName>
</protein>